<reference evidence="2" key="1">
    <citation type="submission" date="2020-02" db="EMBL/GenBank/DDBJ databases">
        <authorList>
            <person name="Meier V. D."/>
        </authorList>
    </citation>
    <scope>NUCLEOTIDE SEQUENCE</scope>
    <source>
        <strain evidence="2">AVDCRST_MAG25</strain>
    </source>
</reference>
<feature type="compositionally biased region" description="Basic residues" evidence="1">
    <location>
        <begin position="22"/>
        <end position="32"/>
    </location>
</feature>
<organism evidence="2">
    <name type="scientific">uncultured Rubrobacteraceae bacterium</name>
    <dbReference type="NCBI Taxonomy" id="349277"/>
    <lineage>
        <taxon>Bacteria</taxon>
        <taxon>Bacillati</taxon>
        <taxon>Actinomycetota</taxon>
        <taxon>Rubrobacteria</taxon>
        <taxon>Rubrobacterales</taxon>
        <taxon>Rubrobacteraceae</taxon>
        <taxon>environmental samples</taxon>
    </lineage>
</organism>
<feature type="region of interest" description="Disordered" evidence="1">
    <location>
        <begin position="1"/>
        <end position="189"/>
    </location>
</feature>
<keyword evidence="2" id="KW-0808">Transferase</keyword>
<dbReference type="GO" id="GO:0004020">
    <property type="term" value="F:adenylylsulfate kinase activity"/>
    <property type="evidence" value="ECO:0007669"/>
    <property type="project" value="UniProtKB-EC"/>
</dbReference>
<evidence type="ECO:0000313" key="2">
    <source>
        <dbReference type="EMBL" id="CAA9473527.1"/>
    </source>
</evidence>
<proteinExistence type="predicted"/>
<feature type="compositionally biased region" description="Basic and acidic residues" evidence="1">
    <location>
        <begin position="154"/>
        <end position="168"/>
    </location>
</feature>
<feature type="non-terminal residue" evidence="2">
    <location>
        <position position="189"/>
    </location>
</feature>
<name>A0A6J4RND6_9ACTN</name>
<dbReference type="EMBL" id="CADCVI010000139">
    <property type="protein sequence ID" value="CAA9473527.1"/>
    <property type="molecule type" value="Genomic_DNA"/>
</dbReference>
<feature type="compositionally biased region" description="Basic and acidic residues" evidence="1">
    <location>
        <begin position="71"/>
        <end position="87"/>
    </location>
</feature>
<feature type="compositionally biased region" description="Low complexity" evidence="1">
    <location>
        <begin position="178"/>
        <end position="189"/>
    </location>
</feature>
<evidence type="ECO:0000256" key="1">
    <source>
        <dbReference type="SAM" id="MobiDB-lite"/>
    </source>
</evidence>
<keyword evidence="2" id="KW-0418">Kinase</keyword>
<protein>
    <submittedName>
        <fullName evidence="2">Adenylylsulfate kinase</fullName>
        <ecNumber evidence="2">2.7.1.25</ecNumber>
    </submittedName>
</protein>
<dbReference type="EC" id="2.7.1.25" evidence="2"/>
<feature type="compositionally biased region" description="Basic residues" evidence="1">
    <location>
        <begin position="113"/>
        <end position="122"/>
    </location>
</feature>
<feature type="compositionally biased region" description="Basic and acidic residues" evidence="1">
    <location>
        <begin position="101"/>
        <end position="112"/>
    </location>
</feature>
<gene>
    <name evidence="2" type="ORF">AVDCRST_MAG25-2186</name>
</gene>
<feature type="non-terminal residue" evidence="2">
    <location>
        <position position="1"/>
    </location>
</feature>
<sequence>GEGQAGSRFHALVHGALGGRQDHHRRDRRARAKAQDRQRGGSRRGHRQDEPLQGPRLLAGGPRHERPPHRLRGEPSDAQRRRGDRLGHLSVQGGPGPGAPPDRRGLYRDLRGRPGRGVRRARREGPVQEGILGGDPSVHRRLRPLRGPGGSRASHQDQRGGAPRERGARGRAAGGEGLPRAGRATQQGM</sequence>
<dbReference type="AlphaFoldDB" id="A0A6J4RND6"/>
<accession>A0A6J4RND6</accession>